<proteinExistence type="predicted"/>
<dbReference type="OrthoDB" id="4846191at2759"/>
<reference evidence="3" key="2">
    <citation type="submission" date="2020-11" db="EMBL/GenBank/DDBJ databases">
        <title>Whole genome sequencing of Colletotrichum sp.</title>
        <authorList>
            <person name="Li H."/>
        </authorList>
    </citation>
    <scope>NUCLEOTIDE SEQUENCE</scope>
    <source>
        <strain evidence="3">CkLH20</strain>
    </source>
</reference>
<keyword evidence="4" id="KW-1185">Reference proteome</keyword>
<accession>A0A9P6LMD7</accession>
<evidence type="ECO:0000313" key="4">
    <source>
        <dbReference type="Proteomes" id="UP000781932"/>
    </source>
</evidence>
<protein>
    <submittedName>
        <fullName evidence="3">Uncharacterized protein</fullName>
    </submittedName>
</protein>
<feature type="compositionally biased region" description="Polar residues" evidence="1">
    <location>
        <begin position="148"/>
        <end position="162"/>
    </location>
</feature>
<feature type="compositionally biased region" description="Gly residues" evidence="1">
    <location>
        <begin position="164"/>
        <end position="174"/>
    </location>
</feature>
<evidence type="ECO:0000256" key="1">
    <source>
        <dbReference type="SAM" id="MobiDB-lite"/>
    </source>
</evidence>
<evidence type="ECO:0000256" key="2">
    <source>
        <dbReference type="SAM" id="Phobius"/>
    </source>
</evidence>
<dbReference type="GeneID" id="62160111"/>
<reference evidence="3" key="1">
    <citation type="submission" date="2020-03" db="EMBL/GenBank/DDBJ databases">
        <authorList>
            <person name="He L."/>
        </authorList>
    </citation>
    <scope>NUCLEOTIDE SEQUENCE</scope>
    <source>
        <strain evidence="3">CkLH20</strain>
    </source>
</reference>
<dbReference type="AlphaFoldDB" id="A0A9P6LMD7"/>
<feature type="transmembrane region" description="Helical" evidence="2">
    <location>
        <begin position="43"/>
        <end position="64"/>
    </location>
</feature>
<organism evidence="3 4">
    <name type="scientific">Colletotrichum karsti</name>
    <dbReference type="NCBI Taxonomy" id="1095194"/>
    <lineage>
        <taxon>Eukaryota</taxon>
        <taxon>Fungi</taxon>
        <taxon>Dikarya</taxon>
        <taxon>Ascomycota</taxon>
        <taxon>Pezizomycotina</taxon>
        <taxon>Sordariomycetes</taxon>
        <taxon>Hypocreomycetidae</taxon>
        <taxon>Glomerellales</taxon>
        <taxon>Glomerellaceae</taxon>
        <taxon>Colletotrichum</taxon>
        <taxon>Colletotrichum boninense species complex</taxon>
    </lineage>
</organism>
<name>A0A9P6LMD7_9PEZI</name>
<comment type="caution">
    <text evidence="3">The sequence shown here is derived from an EMBL/GenBank/DDBJ whole genome shotgun (WGS) entry which is preliminary data.</text>
</comment>
<dbReference type="Proteomes" id="UP000781932">
    <property type="component" value="Unassembled WGS sequence"/>
</dbReference>
<sequence>MPAIPLPRGISNLDRVKTQINALQNSRRDFEPPEAQRPGPHPALIFGCVAIVMAIVFATCVCCARRRMKKKQAQYQKLHNRISAASTRKNNTDRNGIGQGTFPGYQYDSVEGAYNYASGYHQSNVSDPDGPPPAYSSQPSSPNGGQGTNSALGGTGNPSMGRSSFGGGASGTSN</sequence>
<evidence type="ECO:0000313" key="3">
    <source>
        <dbReference type="EMBL" id="KAF9878280.1"/>
    </source>
</evidence>
<keyword evidence="2" id="KW-1133">Transmembrane helix</keyword>
<dbReference type="RefSeq" id="XP_038747741.1">
    <property type="nucleotide sequence ID" value="XM_038887037.1"/>
</dbReference>
<feature type="region of interest" description="Disordered" evidence="1">
    <location>
        <begin position="119"/>
        <end position="174"/>
    </location>
</feature>
<dbReference type="EMBL" id="JAATWM020000011">
    <property type="protein sequence ID" value="KAF9878280.1"/>
    <property type="molecule type" value="Genomic_DNA"/>
</dbReference>
<keyword evidence="2" id="KW-0472">Membrane</keyword>
<feature type="region of interest" description="Disordered" evidence="1">
    <location>
        <begin position="84"/>
        <end position="103"/>
    </location>
</feature>
<gene>
    <name evidence="3" type="ORF">CkaCkLH20_04318</name>
</gene>
<keyword evidence="2" id="KW-0812">Transmembrane</keyword>